<sequence>MSDSQVEGAASTSGLGSRKRRWTELLAGRVKRQMYSPGTEQKLQESAVHLLRRHLNLNDLLLEVEGAPRKTLCLNQLIDPEACTNLSSSLIGSALRDQASRLGVPVAVLSSRMVASSITQICVSDGEPSHRVLLSAEQRKKLSSLLEVARYLLAHSMFSRFSLCQQLWEVQGSLLLEVVWQLHIQNVVSFQELLESHADTQATVAWLFRNLCLLCEEMEASLYSDIASAMLSDLVQMFVLRGFQKNSDLRRNVEPEQMGQLAFVVLQRMLIFALEALAAGMQDGSPQHKVVKCWFGVFCGHTYDRMISTDSPKRFFSHTLTQVLTHKPVLRVSDAVQMQKEWSFAKTHPLLTGLYRRLFTMLSPEELVGHLQEVLETHEVNWQHVLSCVSTLVICLPEAQQLVKDWVARLLARAFENCDLDSMVTAFLVVRQAALEGPSVFPSYADWFQLSFCLCGGGTAAARRRVTDRGVAGTAPRGAGHLALTPASPSRPPLGARGAPTVAARRRWSSSSSSCQTSCPLRRPGTCSPQGLWLTLGPSRRPTSAAFGSGLLLPPRKVTSSSRAGVTCSAICPQAHILHPPLVPSKYRSLLTDYVTLAKTRLADLKVSLENMGLYEDLSSARDVTEPHSQAHQDVEKAIAVFEHTGRIPSAVMEASIFRRPYYTAHFLPALLTPRVLPKTPDPRAALIESLRRADKIPLSLYSAYCQACSTAEEKKPESAAPGTKVEAVCAEGPLGPLAAALRELRAAMTDPTQYDVVAARVAVVSERLDAALGRAEEDGSSGGSQIQLSVLTPGLEQQEREVADLLLTCFCQNLIVASGFASPDRQGPWASRLATAMCGRRLFPVVLTRLCQLLRHQGPSLSASHVLGLAALVVHLAQSRSVLPEVPVGLPAPAEGLSVAEFFSSLLTFRTSETSLFCLKFCTAVISYSLCKYSSLSRDTLCGCLSPALVKKFQFIILRLFPEARDPLCPEDTADPPWRPLCRPSADWQQAALCLWKQRTFRELLKEKEFHLTYRDWLRLELEIQPEVDCLSDTERWDFQQWALHEYFLPKPSAAGGCDGDLQVACAVLVDVLIDFRQSSRSYNYSENSDLVLSGCPGNRDIFSRLQEMAAGLEQGPAAPRSCSPPQGHFLFGVFRRRLQALASGWDVAARLQRQRELLVYKWILLGLPPSVVVGRPQAGRPAAPDCTEFFHLVNSELRNFSHGSALTHDLTVHFFRGLLNACSQSGDPSLTADLVLTACQTECPLVLTSALLWWPRLEPELRSRWKRCLQGPLPQELQRLWEAQRFGRSCLLPDTASPAPGPAWLSAAALYFEIQRAGKDRVKSQLERLGCQGEELLVFLFFFSLMGLLSSHLTPHGRPHQAVDTPKALDICAEILGCLEKRRVSWLVLFQLTETGGGLGHVLLRLAPDQYVRLLPFAFYSLLSYSDEDALIGEDAFLHVAVDMYLKLIRLFVAGETSALSTVASRSRERRGQGDPVGLITEARRFLLRSIPRCPKESFSNVAEVTRRRSLWCVCRGANESAVDTALPLRGQPGGVALALWPLTCRAVVASFPVPRPRVSGGCTRLSTVGFLQLLATSADCDPDVRAALLSRQQAGPDADLYREPRLF</sequence>
<reference evidence="7" key="1">
    <citation type="submission" date="2025-08" db="UniProtKB">
        <authorList>
            <consortium name="RefSeq"/>
        </authorList>
    </citation>
    <scope>IDENTIFICATION</scope>
    <source>
        <tissue evidence="7">Whole blood</tissue>
    </source>
</reference>
<keyword evidence="6" id="KW-1185">Reference proteome</keyword>
<dbReference type="InterPro" id="IPR031729">
    <property type="entry name" value="Fanconi_A_N"/>
</dbReference>
<proteinExistence type="predicted"/>
<accession>A0A9W2VWM0</accession>
<evidence type="ECO:0000259" key="5">
    <source>
        <dbReference type="Pfam" id="PF24783"/>
    </source>
</evidence>
<dbReference type="Pfam" id="PF24781">
    <property type="entry name" value="FANCA_helical"/>
    <property type="match status" value="1"/>
</dbReference>
<dbReference type="InterPro" id="IPR003516">
    <property type="entry name" value="FANCA"/>
</dbReference>
<dbReference type="GO" id="GO:0045589">
    <property type="term" value="P:regulation of regulatory T cell differentiation"/>
    <property type="evidence" value="ECO:0007669"/>
    <property type="project" value="TreeGrafter"/>
</dbReference>
<dbReference type="RefSeq" id="XP_053762763.1">
    <property type="nucleotide sequence ID" value="XM_053906788.1"/>
</dbReference>
<feature type="domain" description="Fanconi anaemia group A protein N-terminal" evidence="3">
    <location>
        <begin position="167"/>
        <end position="453"/>
    </location>
</feature>
<protein>
    <submittedName>
        <fullName evidence="7">Fanconi anemia group A protein isoform X6</fullName>
    </submittedName>
</protein>
<evidence type="ECO:0000313" key="6">
    <source>
        <dbReference type="Proteomes" id="UP001165780"/>
    </source>
</evidence>
<evidence type="ECO:0000256" key="1">
    <source>
        <dbReference type="SAM" id="MobiDB-lite"/>
    </source>
</evidence>
<gene>
    <name evidence="7" type="primary">FANCA</name>
</gene>
<dbReference type="PRINTS" id="PR00826">
    <property type="entry name" value="FANCONIAGENE"/>
</dbReference>
<organism evidence="6 7">
    <name type="scientific">Panthera pardus</name>
    <name type="common">Leopard</name>
    <name type="synonym">Felis pardus</name>
    <dbReference type="NCBI Taxonomy" id="9691"/>
    <lineage>
        <taxon>Eukaryota</taxon>
        <taxon>Metazoa</taxon>
        <taxon>Chordata</taxon>
        <taxon>Craniata</taxon>
        <taxon>Vertebrata</taxon>
        <taxon>Euteleostomi</taxon>
        <taxon>Mammalia</taxon>
        <taxon>Eutheria</taxon>
        <taxon>Laurasiatheria</taxon>
        <taxon>Carnivora</taxon>
        <taxon>Feliformia</taxon>
        <taxon>Felidae</taxon>
        <taxon>Pantherinae</taxon>
        <taxon>Panthera</taxon>
    </lineage>
</organism>
<dbReference type="InterPro" id="IPR055386">
    <property type="entry name" value="FANCA_helical"/>
</dbReference>
<dbReference type="CTD" id="2175"/>
<dbReference type="GO" id="GO:0043240">
    <property type="term" value="C:Fanconi anaemia nuclear complex"/>
    <property type="evidence" value="ECO:0007669"/>
    <property type="project" value="InterPro"/>
</dbReference>
<dbReference type="Pfam" id="PF15865">
    <property type="entry name" value="Fanconi_A_N"/>
    <property type="match status" value="2"/>
</dbReference>
<evidence type="ECO:0000259" key="3">
    <source>
        <dbReference type="Pfam" id="PF15865"/>
    </source>
</evidence>
<dbReference type="InterPro" id="IPR055277">
    <property type="entry name" value="Fanconi_A_C"/>
</dbReference>
<dbReference type="InterPro" id="IPR055387">
    <property type="entry name" value="FANCA_arcN"/>
</dbReference>
<evidence type="ECO:0000259" key="2">
    <source>
        <dbReference type="Pfam" id="PF03511"/>
    </source>
</evidence>
<feature type="region of interest" description="Disordered" evidence="1">
    <location>
        <begin position="472"/>
        <end position="498"/>
    </location>
</feature>
<evidence type="ECO:0000313" key="7">
    <source>
        <dbReference type="RefSeq" id="XP_053762763.1"/>
    </source>
</evidence>
<dbReference type="GO" id="GO:0036297">
    <property type="term" value="P:interstrand cross-link repair"/>
    <property type="evidence" value="ECO:0007669"/>
    <property type="project" value="InterPro"/>
</dbReference>
<dbReference type="GeneID" id="109245512"/>
<dbReference type="Pfam" id="PF24783">
    <property type="entry name" value="FANCA_arcN"/>
    <property type="match status" value="1"/>
</dbReference>
<feature type="domain" description="Fanconi anaemia group A protein C-terminal" evidence="2">
    <location>
        <begin position="1307"/>
        <end position="1511"/>
    </location>
</feature>
<feature type="domain" description="Fanconi anaemia group A protein arcN subdomain" evidence="5">
    <location>
        <begin position="734"/>
        <end position="966"/>
    </location>
</feature>
<dbReference type="PANTHER" id="PTHR12047:SF2">
    <property type="entry name" value="FANCONI ANEMIA GROUP A PROTEIN"/>
    <property type="match status" value="1"/>
</dbReference>
<feature type="domain" description="Fanconi anaemia group A protein N-terminal" evidence="3">
    <location>
        <begin position="574"/>
        <end position="608"/>
    </location>
</feature>
<name>A0A9W2VWM0_PANPR</name>
<feature type="domain" description="Fanconi anaemia group A protein helical" evidence="4">
    <location>
        <begin position="628"/>
        <end position="709"/>
    </location>
</feature>
<evidence type="ECO:0000259" key="4">
    <source>
        <dbReference type="Pfam" id="PF24781"/>
    </source>
</evidence>
<dbReference type="PANTHER" id="PTHR12047">
    <property type="entry name" value="FANCONI ANEMIA GROUP A PROTEIN"/>
    <property type="match status" value="1"/>
</dbReference>
<dbReference type="Pfam" id="PF03511">
    <property type="entry name" value="FANCA_CTD"/>
    <property type="match status" value="1"/>
</dbReference>
<dbReference type="Proteomes" id="UP001165780">
    <property type="component" value="Unplaced"/>
</dbReference>